<dbReference type="Proteomes" id="UP000181962">
    <property type="component" value="Chromosome"/>
</dbReference>
<evidence type="ECO:0000313" key="2">
    <source>
        <dbReference type="Proteomes" id="UP000181962"/>
    </source>
</evidence>
<organism evidence="1 2">
    <name type="scientific">Bradyrhizobium japonicum</name>
    <dbReference type="NCBI Taxonomy" id="375"/>
    <lineage>
        <taxon>Bacteria</taxon>
        <taxon>Pseudomonadati</taxon>
        <taxon>Pseudomonadota</taxon>
        <taxon>Alphaproteobacteria</taxon>
        <taxon>Hyphomicrobiales</taxon>
        <taxon>Nitrobacteraceae</taxon>
        <taxon>Bradyrhizobium</taxon>
    </lineage>
</organism>
<evidence type="ECO:0000313" key="1">
    <source>
        <dbReference type="EMBL" id="APG06972.1"/>
    </source>
</evidence>
<dbReference type="AlphaFoldDB" id="A0A1L3F137"/>
<dbReference type="Gene3D" id="2.40.160.20">
    <property type="match status" value="1"/>
</dbReference>
<protein>
    <recommendedName>
        <fullName evidence="3">DUF3237 domain-containing protein</fullName>
    </recommendedName>
</protein>
<accession>A0A1L3F137</accession>
<dbReference type="Pfam" id="PF11578">
    <property type="entry name" value="DUF3237"/>
    <property type="match status" value="1"/>
</dbReference>
<gene>
    <name evidence="1" type="ORF">BKD09_01400</name>
</gene>
<sequence length="152" mass="16588">MAEVQRMPGEKIYEYDLSITGVTDYGVTLEAILSGKEKVPLQGTRFDVAFEGGGKGRLTGNVHGVDYVVMRADGRADLDVRATLETEDGHRIAVQIDGVGTPRANEPIVDLVENIRLTTAAPKYDWVNSRQIWGIGSVDLATGKIHVEAFMQ</sequence>
<name>A0A1L3F137_BRAJP</name>
<reference evidence="1 2" key="1">
    <citation type="submission" date="2016-11" db="EMBL/GenBank/DDBJ databases">
        <title>Complete Genome Sequence of Bradyrhizobium sp. strain J5, an isolated from soybean nodule in Hokkaido.</title>
        <authorList>
            <person name="Kanehara K."/>
        </authorList>
    </citation>
    <scope>NUCLEOTIDE SEQUENCE [LARGE SCALE GENOMIC DNA]</scope>
    <source>
        <strain evidence="1 2">J5</strain>
    </source>
</reference>
<proteinExistence type="predicted"/>
<dbReference type="RefSeq" id="WP_071916983.1">
    <property type="nucleotide sequence ID" value="NZ_CP017637.1"/>
</dbReference>
<evidence type="ECO:0008006" key="3">
    <source>
        <dbReference type="Google" id="ProtNLM"/>
    </source>
</evidence>
<dbReference type="EMBL" id="CP017637">
    <property type="protein sequence ID" value="APG06972.1"/>
    <property type="molecule type" value="Genomic_DNA"/>
</dbReference>